<dbReference type="InterPro" id="IPR014801">
    <property type="entry name" value="Mediator_Med5_fun"/>
</dbReference>
<keyword evidence="7 9" id="KW-0539">Nucleus</keyword>
<organism evidence="10 11">
    <name type="scientific">Trichodelitschia bisporula</name>
    <dbReference type="NCBI Taxonomy" id="703511"/>
    <lineage>
        <taxon>Eukaryota</taxon>
        <taxon>Fungi</taxon>
        <taxon>Dikarya</taxon>
        <taxon>Ascomycota</taxon>
        <taxon>Pezizomycotina</taxon>
        <taxon>Dothideomycetes</taxon>
        <taxon>Dothideomycetes incertae sedis</taxon>
        <taxon>Phaeotrichales</taxon>
        <taxon>Phaeotrichaceae</taxon>
        <taxon>Trichodelitschia</taxon>
    </lineage>
</organism>
<sequence>MTATADPVKIWSSFLERCLKNRIRVDQFERLTEELYKRTPIFRRTLAELLLDCQSLTGNIVDPLLFTYCEYLLGVSRIGAADLLSALFLRSRQHANSLAAEGQLPSKLVCSPPELDHIILDQLTRAFVSGKHPKTRGEGLSTLKVLSQWMMAITKPNDPLMPALDHHFVLVCDALGMFATAIVENPRISGFIDAGIQKDLRKDLSQALSSFVAYWGHVSPQHPQNANRLDMSQKQRGLTDEGLDGSSSQTALDVAAAIQVESVIDLPSMYTRAGVFIFLSSLLSAYPLTDDSMMLGYLSMRYKGDTQQLVVDLIVASFDLLLSATERNESGQTIDSLKSFLINKIPALLVSLMGSMYPSVTPEFCIAQALQHVDPNAFPPFSSGMISNSTLQEVRQEFLFACVLHSLLPAENIDRLLGETPLAYPPNPHSRYLKEDLLQQCANDPGKVIQLITELEKLDGNAGAIVHAVTEVIRNSCASKDTMSLKSICNAITGKPPLLDLFLQFTSPPSILQPLCHVLDTWRYEEDQVEFQPVYDEFASVFLLVLTFIYRYDFTPTELGINPSSFVAIFLINGDRAFQVDELSQEQAKHLTSWTRGLFEPGPLPDDVTGSCRPQQFYQIVPTLFAQAVVAYAEGVIDTKAMDSGLEYILEPFLLPSLIGIIRWMITYIWSHPKADTDVLLHILRRVTRISTQSDPDVQAMHATIMSILYPMLSRSLHNLTRRHPERQDISPILNTLKPYSDFRRSRYGTTNEWPGSGSINLKHTLHNSFQAMVMWSTQATIQAVQNPPSTYAHRQFWIGQRLLGAKAVLGIILDCIKAQTEAQNGTAAAIALDVAASLVCAPTPEDTPIPVRWLGSVAPVLGARRSGRINLAEALKAEFDEAGRLMGHDTVAAETVVRLWKRVEQQLAAQAHVGLVVDAGVGVVEGDMLAGMEVAAAAAVAAVGQVDGAGDVGDMVDYGAVQGGMDLDDDGMGMGMGGDSSVNGLMQGGLTDDDIFGGLELGEGMDLDYPFN</sequence>
<evidence type="ECO:0000256" key="9">
    <source>
        <dbReference type="RuleBase" id="RU364142"/>
    </source>
</evidence>
<dbReference type="Proteomes" id="UP000799640">
    <property type="component" value="Unassembled WGS sequence"/>
</dbReference>
<evidence type="ECO:0000256" key="5">
    <source>
        <dbReference type="ARBA" id="ARBA00023159"/>
    </source>
</evidence>
<evidence type="ECO:0000256" key="6">
    <source>
        <dbReference type="ARBA" id="ARBA00023163"/>
    </source>
</evidence>
<dbReference type="Pfam" id="PF08689">
    <property type="entry name" value="Med5"/>
    <property type="match status" value="1"/>
</dbReference>
<accession>A0A6G1HT68</accession>
<name>A0A6G1HT68_9PEZI</name>
<evidence type="ECO:0000313" key="11">
    <source>
        <dbReference type="Proteomes" id="UP000799640"/>
    </source>
</evidence>
<comment type="function">
    <text evidence="9">Component of the Mediator complex, a coactivator involved in the regulated transcription of nearly all RNA polymerase II-dependent genes. Mediator functions as a bridge to convey information from gene-specific regulatory proteins to the basal RNA polymerase II transcription machinery. Mediator is recruited to promoters by direct interactions with regulatory proteins and serves as a scaffold for the assembly of a functional preinitiation complex with RNA polymerase II and the general transcription factors.</text>
</comment>
<evidence type="ECO:0000256" key="7">
    <source>
        <dbReference type="ARBA" id="ARBA00023242"/>
    </source>
</evidence>
<dbReference type="GO" id="GO:0003712">
    <property type="term" value="F:transcription coregulator activity"/>
    <property type="evidence" value="ECO:0007669"/>
    <property type="project" value="InterPro"/>
</dbReference>
<keyword evidence="6 9" id="KW-0804">Transcription</keyword>
<dbReference type="GO" id="GO:0016592">
    <property type="term" value="C:mediator complex"/>
    <property type="evidence" value="ECO:0007669"/>
    <property type="project" value="InterPro"/>
</dbReference>
<comment type="subcellular location">
    <subcellularLocation>
        <location evidence="1 9">Nucleus</location>
    </subcellularLocation>
</comment>
<evidence type="ECO:0000256" key="8">
    <source>
        <dbReference type="ARBA" id="ARBA00031256"/>
    </source>
</evidence>
<evidence type="ECO:0000256" key="4">
    <source>
        <dbReference type="ARBA" id="ARBA00023015"/>
    </source>
</evidence>
<evidence type="ECO:0000256" key="2">
    <source>
        <dbReference type="ARBA" id="ARBA00008782"/>
    </source>
</evidence>
<gene>
    <name evidence="9" type="primary">MED5</name>
    <name evidence="10" type="ORF">EJ06DRAFT_512171</name>
</gene>
<comment type="subunit">
    <text evidence="9">Component of the Mediator complex.</text>
</comment>
<reference evidence="10" key="1">
    <citation type="journal article" date="2020" name="Stud. Mycol.">
        <title>101 Dothideomycetes genomes: a test case for predicting lifestyles and emergence of pathogens.</title>
        <authorList>
            <person name="Haridas S."/>
            <person name="Albert R."/>
            <person name="Binder M."/>
            <person name="Bloem J."/>
            <person name="Labutti K."/>
            <person name="Salamov A."/>
            <person name="Andreopoulos B."/>
            <person name="Baker S."/>
            <person name="Barry K."/>
            <person name="Bills G."/>
            <person name="Bluhm B."/>
            <person name="Cannon C."/>
            <person name="Castanera R."/>
            <person name="Culley D."/>
            <person name="Daum C."/>
            <person name="Ezra D."/>
            <person name="Gonzalez J."/>
            <person name="Henrissat B."/>
            <person name="Kuo A."/>
            <person name="Liang C."/>
            <person name="Lipzen A."/>
            <person name="Lutzoni F."/>
            <person name="Magnuson J."/>
            <person name="Mondo S."/>
            <person name="Nolan M."/>
            <person name="Ohm R."/>
            <person name="Pangilinan J."/>
            <person name="Park H.-J."/>
            <person name="Ramirez L."/>
            <person name="Alfaro M."/>
            <person name="Sun H."/>
            <person name="Tritt A."/>
            <person name="Yoshinaga Y."/>
            <person name="Zwiers L.-H."/>
            <person name="Turgeon B."/>
            <person name="Goodwin S."/>
            <person name="Spatafora J."/>
            <person name="Crous P."/>
            <person name="Grigoriev I."/>
        </authorList>
    </citation>
    <scope>NUCLEOTIDE SEQUENCE</scope>
    <source>
        <strain evidence="10">CBS 262.69</strain>
    </source>
</reference>
<keyword evidence="4 9" id="KW-0805">Transcription regulation</keyword>
<protein>
    <recommendedName>
        <fullName evidence="3 9">Mediator of RNA polymerase II transcription subunit 5</fullName>
    </recommendedName>
    <alternativeName>
        <fullName evidence="8 9">Mediator complex subunit 5</fullName>
    </alternativeName>
</protein>
<evidence type="ECO:0000256" key="3">
    <source>
        <dbReference type="ARBA" id="ARBA00020628"/>
    </source>
</evidence>
<comment type="similarity">
    <text evidence="2 9">Belongs to the Mediator complex subunit 5 family.</text>
</comment>
<dbReference type="AlphaFoldDB" id="A0A6G1HT68"/>
<dbReference type="GO" id="GO:0006357">
    <property type="term" value="P:regulation of transcription by RNA polymerase II"/>
    <property type="evidence" value="ECO:0007669"/>
    <property type="project" value="InterPro"/>
</dbReference>
<keyword evidence="11" id="KW-1185">Reference proteome</keyword>
<dbReference type="PANTHER" id="PTHR35784:SF1">
    <property type="entry name" value="MEDIATOR OF RNA POLYMERASE II TRANSCRIPTION SUBUNIT 5"/>
    <property type="match status" value="1"/>
</dbReference>
<keyword evidence="5 9" id="KW-0010">Activator</keyword>
<dbReference type="EMBL" id="ML996698">
    <property type="protein sequence ID" value="KAF2399114.1"/>
    <property type="molecule type" value="Genomic_DNA"/>
</dbReference>
<proteinExistence type="inferred from homology"/>
<evidence type="ECO:0000313" key="10">
    <source>
        <dbReference type="EMBL" id="KAF2399114.1"/>
    </source>
</evidence>
<dbReference type="PANTHER" id="PTHR35784">
    <property type="entry name" value="MEDIATOR OF RNA POLYMERASE II TRANSCRIPTION SUBUNIT 5"/>
    <property type="match status" value="1"/>
</dbReference>
<evidence type="ECO:0000256" key="1">
    <source>
        <dbReference type="ARBA" id="ARBA00004123"/>
    </source>
</evidence>
<dbReference type="OrthoDB" id="5322661at2759"/>